<evidence type="ECO:0000259" key="9">
    <source>
        <dbReference type="SMART" id="SM00322"/>
    </source>
</evidence>
<sequence>MLEEIQRERGIHKEALLEAIRVSLLSAAKKRFKEEGEENLEVRISEDGDVRIIHKEGEKEKDVTPKDFGRLAAQTAKQVIIQRIREAEKDEAFEEYNHRQGELITGVIQRREYGGYLINLGRIETMLSVAEQIPGEVLRERERVKLYLVETRKTSKGPFVVISRAHPELIRKLFELEVPELKEGILEIKSLAREPGKRTKVAVLSNDPKVGAVGTCVGHMGTRIQNIVRELGPERVDIIEWSADAAKFITNALSPAKVTRVEVNKNDMSAKVYVPEKELSLAIGKEGQNVRLAVKVTGWNIDILSDTEPTGKKQAPPAKASSSTPSSLKLRRATEDKTGDKVKVHQLAKELKLTSKKLIEKLKELGYEVKAATSPVPEEAIKKLK</sequence>
<evidence type="ECO:0000256" key="2">
    <source>
        <dbReference type="ARBA" id="ARBA00022490"/>
    </source>
</evidence>
<dbReference type="CDD" id="cd22529">
    <property type="entry name" value="KH-II_NusA_rpt2"/>
    <property type="match status" value="1"/>
</dbReference>
<dbReference type="InterPro" id="IPR036555">
    <property type="entry name" value="NusA_N_sf"/>
</dbReference>
<dbReference type="Gene3D" id="1.10.10.2480">
    <property type="match status" value="1"/>
</dbReference>
<protein>
    <recommendedName>
        <fullName evidence="7">Transcription termination/antitermination protein NusA</fullName>
    </recommendedName>
</protein>
<dbReference type="GO" id="GO:0003723">
    <property type="term" value="F:RNA binding"/>
    <property type="evidence" value="ECO:0007669"/>
    <property type="project" value="UniProtKB-UniRule"/>
</dbReference>
<dbReference type="SUPFAM" id="SSF54814">
    <property type="entry name" value="Prokaryotic type KH domain (KH-domain type II)"/>
    <property type="match status" value="2"/>
</dbReference>
<dbReference type="AlphaFoldDB" id="A0A1F4RDB8"/>
<evidence type="ECO:0000313" key="11">
    <source>
        <dbReference type="Proteomes" id="UP000176938"/>
    </source>
</evidence>
<keyword evidence="1 7" id="KW-0806">Transcription termination</keyword>
<dbReference type="PROSITE" id="PS50084">
    <property type="entry name" value="KH_TYPE_1"/>
    <property type="match status" value="1"/>
</dbReference>
<keyword evidence="2 7" id="KW-0963">Cytoplasm</keyword>
<dbReference type="GO" id="GO:0005829">
    <property type="term" value="C:cytosol"/>
    <property type="evidence" value="ECO:0007669"/>
    <property type="project" value="TreeGrafter"/>
</dbReference>
<dbReference type="SUPFAM" id="SSF50249">
    <property type="entry name" value="Nucleic acid-binding proteins"/>
    <property type="match status" value="1"/>
</dbReference>
<dbReference type="CDD" id="cd04455">
    <property type="entry name" value="S1_NusA"/>
    <property type="match status" value="1"/>
</dbReference>
<dbReference type="Pfam" id="PF26594">
    <property type="entry name" value="KH_NusA_2nd"/>
    <property type="match status" value="1"/>
</dbReference>
<evidence type="ECO:0000313" key="10">
    <source>
        <dbReference type="EMBL" id="OGC06172.1"/>
    </source>
</evidence>
<evidence type="ECO:0000256" key="5">
    <source>
        <dbReference type="ARBA" id="ARBA00023015"/>
    </source>
</evidence>
<proteinExistence type="inferred from homology"/>
<dbReference type="Gene3D" id="2.40.50.140">
    <property type="entry name" value="Nucleic acid-binding proteins"/>
    <property type="match status" value="1"/>
</dbReference>
<dbReference type="GO" id="GO:0031564">
    <property type="term" value="P:transcription antitermination"/>
    <property type="evidence" value="ECO:0007669"/>
    <property type="project" value="UniProtKB-UniRule"/>
</dbReference>
<keyword evidence="3 7" id="KW-0889">Transcription antitermination</keyword>
<dbReference type="GO" id="GO:0003700">
    <property type="term" value="F:DNA-binding transcription factor activity"/>
    <property type="evidence" value="ECO:0007669"/>
    <property type="project" value="InterPro"/>
</dbReference>
<keyword evidence="6 7" id="KW-0804">Transcription</keyword>
<dbReference type="Proteomes" id="UP000176938">
    <property type="component" value="Unassembled WGS sequence"/>
</dbReference>
<evidence type="ECO:0000256" key="6">
    <source>
        <dbReference type="ARBA" id="ARBA00023163"/>
    </source>
</evidence>
<comment type="subcellular location">
    <subcellularLocation>
        <location evidence="7">Cytoplasm</location>
    </subcellularLocation>
</comment>
<dbReference type="Gene3D" id="3.30.1480.10">
    <property type="entry name" value="NusA, N-terminal domain"/>
    <property type="match status" value="1"/>
</dbReference>
<dbReference type="InterPro" id="IPR058582">
    <property type="entry name" value="KH_NusA_2nd"/>
</dbReference>
<dbReference type="InterPro" id="IPR012340">
    <property type="entry name" value="NA-bd_OB-fold"/>
</dbReference>
<feature type="compositionally biased region" description="Low complexity" evidence="8">
    <location>
        <begin position="312"/>
        <end position="327"/>
    </location>
</feature>
<reference evidence="10 11" key="1">
    <citation type="journal article" date="2016" name="Nat. Commun.">
        <title>Thousands of microbial genomes shed light on interconnected biogeochemical processes in an aquifer system.</title>
        <authorList>
            <person name="Anantharaman K."/>
            <person name="Brown C.T."/>
            <person name="Hug L.A."/>
            <person name="Sharon I."/>
            <person name="Castelle C.J."/>
            <person name="Probst A.J."/>
            <person name="Thomas B.C."/>
            <person name="Singh A."/>
            <person name="Wilkins M.J."/>
            <person name="Karaoz U."/>
            <person name="Brodie E.L."/>
            <person name="Williams K.H."/>
            <person name="Hubbard S.S."/>
            <person name="Banfield J.F."/>
        </authorList>
    </citation>
    <scope>NUCLEOTIDE SEQUENCE [LARGE SCALE GENOMIC DNA]</scope>
</reference>
<dbReference type="Pfam" id="PF04760">
    <property type="entry name" value="IF2_N"/>
    <property type="match status" value="1"/>
</dbReference>
<dbReference type="PANTHER" id="PTHR22648">
    <property type="entry name" value="TRANSCRIPTION TERMINATION FACTOR NUSA"/>
    <property type="match status" value="1"/>
</dbReference>
<comment type="function">
    <text evidence="7">Participates in both transcription termination and antitermination.</text>
</comment>
<feature type="region of interest" description="Disordered" evidence="8">
    <location>
        <begin position="305"/>
        <end position="341"/>
    </location>
</feature>
<dbReference type="Pfam" id="PF08529">
    <property type="entry name" value="NusA_N"/>
    <property type="match status" value="2"/>
</dbReference>
<comment type="caution">
    <text evidence="10">The sequence shown here is derived from an EMBL/GenBank/DDBJ whole genome shotgun (WGS) entry which is preliminary data.</text>
</comment>
<gene>
    <name evidence="7" type="primary">nusA</name>
    <name evidence="10" type="ORF">A3H38_04060</name>
</gene>
<evidence type="ECO:0000256" key="7">
    <source>
        <dbReference type="HAMAP-Rule" id="MF_00945"/>
    </source>
</evidence>
<dbReference type="InterPro" id="IPR025249">
    <property type="entry name" value="TF_NusA_KH_1st"/>
</dbReference>
<evidence type="ECO:0000256" key="3">
    <source>
        <dbReference type="ARBA" id="ARBA00022814"/>
    </source>
</evidence>
<comment type="subunit">
    <text evidence="7">Monomer. Binds directly to the core enzyme of the DNA-dependent RNA polymerase and to nascent RNA.</text>
</comment>
<evidence type="ECO:0000256" key="8">
    <source>
        <dbReference type="SAM" id="MobiDB-lite"/>
    </source>
</evidence>
<organism evidence="10 11">
    <name type="scientific">candidate division WOR-1 bacterium RIFCSPLOWO2_02_FULL_46_20</name>
    <dbReference type="NCBI Taxonomy" id="1802567"/>
    <lineage>
        <taxon>Bacteria</taxon>
        <taxon>Bacillati</taxon>
        <taxon>Saganbacteria</taxon>
    </lineage>
</organism>
<dbReference type="InterPro" id="IPR010213">
    <property type="entry name" value="TF_NusA"/>
</dbReference>
<comment type="similarity">
    <text evidence="7">Belongs to the NusA family.</text>
</comment>
<dbReference type="InterPro" id="IPR009019">
    <property type="entry name" value="KH_sf_prok-type"/>
</dbReference>
<dbReference type="PANTHER" id="PTHR22648:SF0">
    <property type="entry name" value="TRANSCRIPTION TERMINATION_ANTITERMINATION PROTEIN NUSA"/>
    <property type="match status" value="1"/>
</dbReference>
<dbReference type="NCBIfam" id="TIGR01953">
    <property type="entry name" value="NusA"/>
    <property type="match status" value="1"/>
</dbReference>
<dbReference type="EMBL" id="METP01000025">
    <property type="protein sequence ID" value="OGC06172.1"/>
    <property type="molecule type" value="Genomic_DNA"/>
</dbReference>
<feature type="domain" description="K Homology" evidence="9">
    <location>
        <begin position="266"/>
        <end position="363"/>
    </location>
</feature>
<feature type="compositionally biased region" description="Basic and acidic residues" evidence="8">
    <location>
        <begin position="332"/>
        <end position="341"/>
    </location>
</feature>
<dbReference type="InterPro" id="IPR013735">
    <property type="entry name" value="TF_NusA_N"/>
</dbReference>
<dbReference type="Gene3D" id="3.30.300.20">
    <property type="match status" value="2"/>
</dbReference>
<dbReference type="InterPro" id="IPR006847">
    <property type="entry name" value="IF2_N"/>
</dbReference>
<dbReference type="InterPro" id="IPR030842">
    <property type="entry name" value="TF_NusA_bacterial"/>
</dbReference>
<dbReference type="FunFam" id="3.30.300.20:FF:000002">
    <property type="entry name" value="Transcription termination/antitermination protein NusA"/>
    <property type="match status" value="1"/>
</dbReference>
<dbReference type="Pfam" id="PF13184">
    <property type="entry name" value="KH_NusA_1st"/>
    <property type="match status" value="1"/>
</dbReference>
<accession>A0A1F4RDB8</accession>
<dbReference type="InterPro" id="IPR004087">
    <property type="entry name" value="KH_dom"/>
</dbReference>
<keyword evidence="5 7" id="KW-0805">Transcription regulation</keyword>
<dbReference type="CDD" id="cd02134">
    <property type="entry name" value="KH-II_NusA_rpt1"/>
    <property type="match status" value="1"/>
</dbReference>
<dbReference type="FunFam" id="3.30.300.20:FF:000005">
    <property type="entry name" value="Transcription termination/antitermination protein NusA"/>
    <property type="match status" value="1"/>
</dbReference>
<dbReference type="SMART" id="SM00322">
    <property type="entry name" value="KH"/>
    <property type="match status" value="1"/>
</dbReference>
<dbReference type="HAMAP" id="MF_00945_B">
    <property type="entry name" value="NusA_B"/>
    <property type="match status" value="1"/>
</dbReference>
<evidence type="ECO:0000256" key="1">
    <source>
        <dbReference type="ARBA" id="ARBA00022472"/>
    </source>
</evidence>
<dbReference type="InterPro" id="IPR015946">
    <property type="entry name" value="KH_dom-like_a/b"/>
</dbReference>
<dbReference type="SUPFAM" id="SSF69705">
    <property type="entry name" value="Transcription factor NusA, N-terminal domain"/>
    <property type="match status" value="1"/>
</dbReference>
<evidence type="ECO:0000256" key="4">
    <source>
        <dbReference type="ARBA" id="ARBA00022884"/>
    </source>
</evidence>
<keyword evidence="4 7" id="KW-0694">RNA-binding</keyword>
<name>A0A1F4RDB8_UNCSA</name>
<dbReference type="GO" id="GO:0006353">
    <property type="term" value="P:DNA-templated transcription termination"/>
    <property type="evidence" value="ECO:0007669"/>
    <property type="project" value="UniProtKB-UniRule"/>
</dbReference>